<organism evidence="3 4">
    <name type="scientific">Volvox reticuliferus</name>
    <dbReference type="NCBI Taxonomy" id="1737510"/>
    <lineage>
        <taxon>Eukaryota</taxon>
        <taxon>Viridiplantae</taxon>
        <taxon>Chlorophyta</taxon>
        <taxon>core chlorophytes</taxon>
        <taxon>Chlorophyceae</taxon>
        <taxon>CS clade</taxon>
        <taxon>Chlamydomonadales</taxon>
        <taxon>Volvocaceae</taxon>
        <taxon>Volvox</taxon>
    </lineage>
</organism>
<evidence type="ECO:0000313" key="4">
    <source>
        <dbReference type="Proteomes" id="UP000722791"/>
    </source>
</evidence>
<proteinExistence type="predicted"/>
<evidence type="ECO:0000313" key="3">
    <source>
        <dbReference type="EMBL" id="GIM03193.1"/>
    </source>
</evidence>
<evidence type="ECO:0008006" key="5">
    <source>
        <dbReference type="Google" id="ProtNLM"/>
    </source>
</evidence>
<dbReference type="Pfam" id="PF11255">
    <property type="entry name" value="DUF3054"/>
    <property type="match status" value="1"/>
</dbReference>
<dbReference type="PANTHER" id="PTHR35283">
    <property type="entry name" value="T12C22.21 PROTEIN"/>
    <property type="match status" value="1"/>
</dbReference>
<dbReference type="Proteomes" id="UP000722791">
    <property type="component" value="Unassembled WGS sequence"/>
</dbReference>
<feature type="compositionally biased region" description="Pro residues" evidence="1">
    <location>
        <begin position="73"/>
        <end position="96"/>
    </location>
</feature>
<feature type="transmembrane region" description="Helical" evidence="2">
    <location>
        <begin position="138"/>
        <end position="156"/>
    </location>
</feature>
<feature type="transmembrane region" description="Helical" evidence="2">
    <location>
        <begin position="230"/>
        <end position="248"/>
    </location>
</feature>
<dbReference type="AlphaFoldDB" id="A0A8J4LNB6"/>
<feature type="compositionally biased region" description="Low complexity" evidence="1">
    <location>
        <begin position="62"/>
        <end position="72"/>
    </location>
</feature>
<accession>A0A8J4LNB6</accession>
<evidence type="ECO:0000256" key="1">
    <source>
        <dbReference type="SAM" id="MobiDB-lite"/>
    </source>
</evidence>
<name>A0A8J4LNB6_9CHLO</name>
<protein>
    <recommendedName>
        <fullName evidence="5">DUF3054 domain-containing protein</fullName>
    </recommendedName>
</protein>
<keyword evidence="2" id="KW-0472">Membrane</keyword>
<reference evidence="3" key="1">
    <citation type="journal article" date="2021" name="Proc. Natl. Acad. Sci. U.S.A.">
        <title>Three genomes in the algal genus Volvox reveal the fate of a haploid sex-determining region after a transition to homothallism.</title>
        <authorList>
            <person name="Yamamoto K."/>
            <person name="Hamaji T."/>
            <person name="Kawai-Toyooka H."/>
            <person name="Matsuzaki R."/>
            <person name="Takahashi F."/>
            <person name="Nishimura Y."/>
            <person name="Kawachi M."/>
            <person name="Noguchi H."/>
            <person name="Minakuchi Y."/>
            <person name="Umen J.G."/>
            <person name="Toyoda A."/>
            <person name="Nozaki H."/>
        </authorList>
    </citation>
    <scope>NUCLEOTIDE SEQUENCE</scope>
    <source>
        <strain evidence="3">NIES-3785</strain>
    </source>
</reference>
<feature type="region of interest" description="Disordered" evidence="1">
    <location>
        <begin position="41"/>
        <end position="106"/>
    </location>
</feature>
<feature type="transmembrane region" description="Helical" evidence="2">
    <location>
        <begin position="201"/>
        <end position="224"/>
    </location>
</feature>
<feature type="non-terminal residue" evidence="3">
    <location>
        <position position="288"/>
    </location>
</feature>
<gene>
    <name evidence="3" type="ORF">Vretimale_7998</name>
</gene>
<keyword evidence="2" id="KW-1133">Transmembrane helix</keyword>
<dbReference type="PANTHER" id="PTHR35283:SF3">
    <property type="entry name" value="T12C22.21 PROTEIN"/>
    <property type="match status" value="1"/>
</dbReference>
<feature type="transmembrane region" description="Helical" evidence="2">
    <location>
        <begin position="176"/>
        <end position="194"/>
    </location>
</feature>
<evidence type="ECO:0000256" key="2">
    <source>
        <dbReference type="SAM" id="Phobius"/>
    </source>
</evidence>
<comment type="caution">
    <text evidence="3">The sequence shown here is derived from an EMBL/GenBank/DDBJ whole genome shotgun (WGS) entry which is preliminary data.</text>
</comment>
<dbReference type="EMBL" id="BNCQ01000013">
    <property type="protein sequence ID" value="GIM03193.1"/>
    <property type="molecule type" value="Genomic_DNA"/>
</dbReference>
<dbReference type="InterPro" id="IPR021414">
    <property type="entry name" value="DUF3054"/>
</dbReference>
<sequence>VLVVMYMIHVKRNNCGISCNVELGSDTAIMMSTTLFAQKRPLPFGNARRSTRAQASEAGKTSAASQPSRSAPGPRPPATGRPAPPPRPVPSMPPRPGVILGPDGQPLEVVPVEQTGNDAWAGVARVDRGDKQEFDWRSAVTLAAGDLAALMIFAAAGRANHGEPISAETFTTALPFVLGWFATTPFLGGFGVYARKKGVPAAALTAAKCWAVGIPAGVVLRGLFRGYVPPVPFILVGLAVNGVLLVGWRSALAAVTKPEEPASLKTRKDKKGNPLEFLELLMSLTKRW</sequence>
<keyword evidence="2" id="KW-0812">Transmembrane</keyword>